<gene>
    <name evidence="2" type="ORF">ACTOB_001252</name>
</gene>
<organism evidence="2 3">
    <name type="scientific">Actinoplanes oblitus</name>
    <dbReference type="NCBI Taxonomy" id="3040509"/>
    <lineage>
        <taxon>Bacteria</taxon>
        <taxon>Bacillati</taxon>
        <taxon>Actinomycetota</taxon>
        <taxon>Actinomycetes</taxon>
        <taxon>Micromonosporales</taxon>
        <taxon>Micromonosporaceae</taxon>
        <taxon>Actinoplanes</taxon>
    </lineage>
</organism>
<feature type="transmembrane region" description="Helical" evidence="1">
    <location>
        <begin position="42"/>
        <end position="60"/>
    </location>
</feature>
<dbReference type="RefSeq" id="WP_284919100.1">
    <property type="nucleotide sequence ID" value="NZ_CP126980.1"/>
</dbReference>
<name>A0ABY8WIK0_9ACTN</name>
<keyword evidence="1" id="KW-0472">Membrane</keyword>
<proteinExistence type="predicted"/>
<evidence type="ECO:0000256" key="1">
    <source>
        <dbReference type="SAM" id="Phobius"/>
    </source>
</evidence>
<feature type="transmembrane region" description="Helical" evidence="1">
    <location>
        <begin position="12"/>
        <end position="36"/>
    </location>
</feature>
<keyword evidence="1" id="KW-1133">Transmembrane helix</keyword>
<dbReference type="EMBL" id="CP126980">
    <property type="protein sequence ID" value="WIM97704.1"/>
    <property type="molecule type" value="Genomic_DNA"/>
</dbReference>
<keyword evidence="3" id="KW-1185">Reference proteome</keyword>
<keyword evidence="1" id="KW-0812">Transmembrane</keyword>
<sequence>MAGRKRPDWRRARTIGAWILLVGSIIGWPVSAVLWAQDEPPFVLGLSWLAIILTAADLLATSQVHEEQADAG</sequence>
<evidence type="ECO:0000313" key="2">
    <source>
        <dbReference type="EMBL" id="WIM97704.1"/>
    </source>
</evidence>
<reference evidence="2 3" key="1">
    <citation type="submission" date="2023-06" db="EMBL/GenBank/DDBJ databases">
        <authorList>
            <person name="Yushchuk O."/>
            <person name="Binda E."/>
            <person name="Ruckert-Reed C."/>
            <person name="Fedorenko V."/>
            <person name="Kalinowski J."/>
            <person name="Marinelli F."/>
        </authorList>
    </citation>
    <scope>NUCLEOTIDE SEQUENCE [LARGE SCALE GENOMIC DNA]</scope>
    <source>
        <strain evidence="2 3">NRRL 3884</strain>
    </source>
</reference>
<accession>A0ABY8WIK0</accession>
<dbReference type="Proteomes" id="UP001240150">
    <property type="component" value="Chromosome"/>
</dbReference>
<protein>
    <submittedName>
        <fullName evidence="2">Uncharacterized protein</fullName>
    </submittedName>
</protein>
<evidence type="ECO:0000313" key="3">
    <source>
        <dbReference type="Proteomes" id="UP001240150"/>
    </source>
</evidence>